<feature type="region of interest" description="Disordered" evidence="9">
    <location>
        <begin position="750"/>
        <end position="793"/>
    </location>
</feature>
<keyword evidence="4" id="KW-0479">Metal-binding</keyword>
<evidence type="ECO:0000256" key="9">
    <source>
        <dbReference type="SAM" id="MobiDB-lite"/>
    </source>
</evidence>
<evidence type="ECO:0000313" key="12">
    <source>
        <dbReference type="EMBL" id="PAV15051.1"/>
    </source>
</evidence>
<dbReference type="PANTHER" id="PTHR31001:SF56">
    <property type="entry name" value="ZN(2)-C6 FUNGAL-TYPE DOMAIN-CONTAINING PROTEIN"/>
    <property type="match status" value="1"/>
</dbReference>
<dbReference type="Pfam" id="PF04082">
    <property type="entry name" value="Fungal_trans"/>
    <property type="match status" value="1"/>
</dbReference>
<dbReference type="InterPro" id="IPR001915">
    <property type="entry name" value="Peptidase_M48"/>
</dbReference>
<keyword evidence="8" id="KW-0539">Nucleus</keyword>
<dbReference type="GO" id="GO:0005634">
    <property type="term" value="C:nucleus"/>
    <property type="evidence" value="ECO:0007669"/>
    <property type="project" value="UniProtKB-SubCell"/>
</dbReference>
<evidence type="ECO:0000256" key="3">
    <source>
        <dbReference type="ARBA" id="ARBA00022670"/>
    </source>
</evidence>
<dbReference type="GO" id="GO:0004222">
    <property type="term" value="F:metalloendopeptidase activity"/>
    <property type="evidence" value="ECO:0007669"/>
    <property type="project" value="InterPro"/>
</dbReference>
<dbReference type="OrthoDB" id="424974at2759"/>
<dbReference type="SUPFAM" id="SSF57701">
    <property type="entry name" value="Zn2/Cys6 DNA-binding domain"/>
    <property type="match status" value="1"/>
</dbReference>
<dbReference type="STRING" id="2282107.A0A286U628"/>
<feature type="domain" description="4Fe-4S ferredoxin-type" evidence="11">
    <location>
        <begin position="34"/>
        <end position="66"/>
    </location>
</feature>
<evidence type="ECO:0000313" key="13">
    <source>
        <dbReference type="Proteomes" id="UP000217199"/>
    </source>
</evidence>
<dbReference type="GO" id="GO:0006351">
    <property type="term" value="P:DNA-templated transcription"/>
    <property type="evidence" value="ECO:0007669"/>
    <property type="project" value="InterPro"/>
</dbReference>
<dbReference type="InParanoid" id="A0A286U628"/>
<feature type="domain" description="Zn(2)-C6 fungal-type" evidence="10">
    <location>
        <begin position="27"/>
        <end position="56"/>
    </location>
</feature>
<keyword evidence="13" id="KW-1185">Reference proteome</keyword>
<feature type="region of interest" description="Disordered" evidence="9">
    <location>
        <begin position="685"/>
        <end position="704"/>
    </location>
</feature>
<dbReference type="CDD" id="cd07331">
    <property type="entry name" value="M48C_Oma1_like"/>
    <property type="match status" value="1"/>
</dbReference>
<reference evidence="12 13" key="1">
    <citation type="journal article" date="2017" name="Mol. Ecol.">
        <title>Comparative and population genomic landscape of Phellinus noxius: A hypervariable fungus causing root rot in trees.</title>
        <authorList>
            <person name="Chung C.L."/>
            <person name="Lee T.J."/>
            <person name="Akiba M."/>
            <person name="Lee H.H."/>
            <person name="Kuo T.H."/>
            <person name="Liu D."/>
            <person name="Ke H.M."/>
            <person name="Yokoi T."/>
            <person name="Roa M.B."/>
            <person name="Lu M.J."/>
            <person name="Chang Y.Y."/>
            <person name="Ann P.J."/>
            <person name="Tsai J.N."/>
            <person name="Chen C.Y."/>
            <person name="Tzean S.S."/>
            <person name="Ota Y."/>
            <person name="Hattori T."/>
            <person name="Sahashi N."/>
            <person name="Liou R.F."/>
            <person name="Kikuchi T."/>
            <person name="Tsai I.J."/>
        </authorList>
    </citation>
    <scope>NUCLEOTIDE SEQUENCE [LARGE SCALE GENOMIC DNA]</scope>
    <source>
        <strain evidence="12 13">FFPRI411160</strain>
    </source>
</reference>
<dbReference type="PROSITE" id="PS00463">
    <property type="entry name" value="ZN2_CY6_FUNGAL_1"/>
    <property type="match status" value="1"/>
</dbReference>
<dbReference type="CDD" id="cd12148">
    <property type="entry name" value="fungal_TF_MHR"/>
    <property type="match status" value="1"/>
</dbReference>
<keyword evidence="7" id="KW-0482">Metalloprotease</keyword>
<dbReference type="Proteomes" id="UP000217199">
    <property type="component" value="Unassembled WGS sequence"/>
</dbReference>
<gene>
    <name evidence="12" type="ORF">PNOK_0960400</name>
</gene>
<dbReference type="InterPro" id="IPR036864">
    <property type="entry name" value="Zn2-C6_fun-type_DNA-bd_sf"/>
</dbReference>
<sequence>MPVDLKGKGRGSRDRELELRRSKGEASCAECRRLKLKCDRRNPCTSCVRRGCQTICPNGSLSAGQGTRFVLANTDKLHAKLLEMSQRIRQLEDALQIAYLCSSQKRHPLLSEDLLKIKSGVDLIEEDTNNSNGDPPGTRPSLFDNDISAVSSEFGTLSISEKGDTCFVGRSSPEALLLLINDSTRNSAGPCYTNGVPGQLKLLSEGFPFTPVNLPKNDIYRLIEARLPSYARATTLIEAYFGNLAWFTCIVEREQIMGELMPAIYKNRRFGSPPANNPPHRFSDSSTLEDDESFDGEYGARLPLLLAVFALGAAGDLTQPFGNEEGDLYHHMSRAALALRPVFRGASMETVQAVMMSATYPFCAGRAVSLEPAWKMMSLGLILACSIGLHRDPARWNVDPKIVQRWRRLFWDILFLDKWKSLESGRPAIFNLEEVDCEFPEDRDATLSDDGTIIPGFQRWKNRFTKEVIGPIAQQMCLARVIKYSEILEFDRKLREFETHPSLLKAKFDSDGNRLLLAGRYNWGIIREVALLFVHRAGFARALLDTSVKPINSPFASSLLSAYASAVTLLKIVKIYFERNPDLVLRKWTIWAHTLIAAVIVGSVACRGPFSITAGASLKELESAVELFKAAQCHPVARQGLPFLQQLLTKAELANSPIPKDVGSAREELKIIGGATLLLNRARKSPQYGTGPVSHATHDPRTNSTQANVARLLSLGSTPSAPPTSHMQSSDFAWAYQTPTQLSTMISHDSIFYNPPSTMNEQEENSPSSHSSGQTSENSPTNPLETFAPVPPIIDPFGVVPPVDPFPGGNTSSGMEMELESTSWLEQLSSNMANHLGSNVNNNNTWNGTSVADFTLSLGDENSYGAYTSPDVFNFMAEEDAAAFNYDVEGVTVKPSFGYLQFQYSPYNSRLYRNSAINEPNSGSSHRTINIVRRLVVIFILATLGSASYVLFLRHIEKVPETGRWRMMDIKPEIEAQLGQESYTSLVSKYRLHLLRDNDPIAQHIHNITNEILKANGLGRTAPALTVGGQMANVNLDENTKWSLAVIDGDGIINSTASLGGIVVFTGILSVCKNDDELASVLAHEISHVVARHLAERYTKIKNWSLLQLLGLRNSSPAEYQKFMATNLHIQELEADSIGLRLSTNACFDPNAAIRVQERLDRLEKRLQQMHPEYNPTHPHSDGRIKCMKDLLPELLRLQSSNSRCSSALSDLQKFRHESSSHQ</sequence>
<dbReference type="PROSITE" id="PS50048">
    <property type="entry name" value="ZN2_CY6_FUNGAL_2"/>
    <property type="match status" value="1"/>
</dbReference>
<keyword evidence="5" id="KW-0378">Hydrolase</keyword>
<proteinExistence type="predicted"/>
<dbReference type="SMART" id="SM00906">
    <property type="entry name" value="Fungal_trans"/>
    <property type="match status" value="1"/>
</dbReference>
<evidence type="ECO:0000256" key="4">
    <source>
        <dbReference type="ARBA" id="ARBA00022723"/>
    </source>
</evidence>
<accession>A0A286U628</accession>
<keyword evidence="3" id="KW-0645">Protease</keyword>
<comment type="cofactor">
    <cofactor evidence="1">
        <name>Zn(2+)</name>
        <dbReference type="ChEBI" id="CHEBI:29105"/>
    </cofactor>
</comment>
<dbReference type="InterPro" id="IPR007219">
    <property type="entry name" value="XnlR_reg_dom"/>
</dbReference>
<evidence type="ECO:0008006" key="14">
    <source>
        <dbReference type="Google" id="ProtNLM"/>
    </source>
</evidence>
<protein>
    <recommendedName>
        <fullName evidence="14">Zn(2)-C6 fungal-type domain-containing protein</fullName>
    </recommendedName>
</protein>
<evidence type="ECO:0000256" key="6">
    <source>
        <dbReference type="ARBA" id="ARBA00022833"/>
    </source>
</evidence>
<dbReference type="InterPro" id="IPR001138">
    <property type="entry name" value="Zn2Cys6_DnaBD"/>
</dbReference>
<dbReference type="InterPro" id="IPR050613">
    <property type="entry name" value="Sec_Metabolite_Reg"/>
</dbReference>
<evidence type="ECO:0000259" key="10">
    <source>
        <dbReference type="PROSITE" id="PS50048"/>
    </source>
</evidence>
<evidence type="ECO:0000259" key="11">
    <source>
        <dbReference type="PROSITE" id="PS51379"/>
    </source>
</evidence>
<organism evidence="12 13">
    <name type="scientific">Pyrrhoderma noxium</name>
    <dbReference type="NCBI Taxonomy" id="2282107"/>
    <lineage>
        <taxon>Eukaryota</taxon>
        <taxon>Fungi</taxon>
        <taxon>Dikarya</taxon>
        <taxon>Basidiomycota</taxon>
        <taxon>Agaricomycotina</taxon>
        <taxon>Agaricomycetes</taxon>
        <taxon>Hymenochaetales</taxon>
        <taxon>Hymenochaetaceae</taxon>
        <taxon>Pyrrhoderma</taxon>
    </lineage>
</organism>
<dbReference type="GO" id="GO:0003677">
    <property type="term" value="F:DNA binding"/>
    <property type="evidence" value="ECO:0007669"/>
    <property type="project" value="InterPro"/>
</dbReference>
<dbReference type="PROSITE" id="PS51379">
    <property type="entry name" value="4FE4S_FER_2"/>
    <property type="match status" value="1"/>
</dbReference>
<dbReference type="PANTHER" id="PTHR31001">
    <property type="entry name" value="UNCHARACTERIZED TRANSCRIPTIONAL REGULATORY PROTEIN"/>
    <property type="match status" value="1"/>
</dbReference>
<evidence type="ECO:0000256" key="2">
    <source>
        <dbReference type="ARBA" id="ARBA00004123"/>
    </source>
</evidence>
<dbReference type="GO" id="GO:0006508">
    <property type="term" value="P:proteolysis"/>
    <property type="evidence" value="ECO:0007669"/>
    <property type="project" value="UniProtKB-KW"/>
</dbReference>
<dbReference type="Pfam" id="PF00172">
    <property type="entry name" value="Zn_clus"/>
    <property type="match status" value="1"/>
</dbReference>
<evidence type="ECO:0000256" key="7">
    <source>
        <dbReference type="ARBA" id="ARBA00023049"/>
    </source>
</evidence>
<feature type="compositionally biased region" description="Polar residues" evidence="9">
    <location>
        <begin position="755"/>
        <end position="784"/>
    </location>
</feature>
<dbReference type="AlphaFoldDB" id="A0A286U628"/>
<dbReference type="GO" id="GO:0008270">
    <property type="term" value="F:zinc ion binding"/>
    <property type="evidence" value="ECO:0007669"/>
    <property type="project" value="InterPro"/>
</dbReference>
<comment type="caution">
    <text evidence="12">The sequence shown here is derived from an EMBL/GenBank/DDBJ whole genome shotgun (WGS) entry which is preliminary data.</text>
</comment>
<dbReference type="Gene3D" id="3.30.2010.10">
    <property type="entry name" value="Metalloproteases ('zincins'), catalytic domain"/>
    <property type="match status" value="1"/>
</dbReference>
<keyword evidence="6" id="KW-0862">Zinc</keyword>
<dbReference type="Gene3D" id="4.10.240.10">
    <property type="entry name" value="Zn(2)-C6 fungal-type DNA-binding domain"/>
    <property type="match status" value="1"/>
</dbReference>
<name>A0A286U628_9AGAM</name>
<dbReference type="EMBL" id="NBII01000011">
    <property type="protein sequence ID" value="PAV15051.1"/>
    <property type="molecule type" value="Genomic_DNA"/>
</dbReference>
<dbReference type="InterPro" id="IPR017896">
    <property type="entry name" value="4Fe4S_Fe-S-bd"/>
</dbReference>
<dbReference type="Pfam" id="PF01435">
    <property type="entry name" value="Peptidase_M48"/>
    <property type="match status" value="1"/>
</dbReference>
<evidence type="ECO:0000256" key="5">
    <source>
        <dbReference type="ARBA" id="ARBA00022801"/>
    </source>
</evidence>
<dbReference type="CDD" id="cd00067">
    <property type="entry name" value="GAL4"/>
    <property type="match status" value="1"/>
</dbReference>
<evidence type="ECO:0000256" key="8">
    <source>
        <dbReference type="ARBA" id="ARBA00023242"/>
    </source>
</evidence>
<dbReference type="SMART" id="SM00066">
    <property type="entry name" value="GAL4"/>
    <property type="match status" value="1"/>
</dbReference>
<comment type="subcellular location">
    <subcellularLocation>
        <location evidence="2">Nucleus</location>
    </subcellularLocation>
</comment>
<evidence type="ECO:0000256" key="1">
    <source>
        <dbReference type="ARBA" id="ARBA00001947"/>
    </source>
</evidence>
<dbReference type="GO" id="GO:0000981">
    <property type="term" value="F:DNA-binding transcription factor activity, RNA polymerase II-specific"/>
    <property type="evidence" value="ECO:0007669"/>
    <property type="project" value="InterPro"/>
</dbReference>